<gene>
    <name evidence="2" type="ORF">METZ01_LOCUS3711</name>
</gene>
<feature type="compositionally biased region" description="Basic residues" evidence="1">
    <location>
        <begin position="1"/>
        <end position="32"/>
    </location>
</feature>
<proteinExistence type="predicted"/>
<dbReference type="EMBL" id="UINC01000192">
    <property type="protein sequence ID" value="SUZ50857.1"/>
    <property type="molecule type" value="Genomic_DNA"/>
</dbReference>
<accession>A0A381N8N9</accession>
<feature type="non-terminal residue" evidence="2">
    <location>
        <position position="1"/>
    </location>
</feature>
<sequence>VAKKRKQKKTGILKRQQKKRQKKMIQRRKTMPKRSPQQNGTPQQLEQLLSTLPTLAFEPELADLNMGHEELRTLLQSERTEADILMELLTEEFIADLDQRLEEMETVHSEKSIKSILAKVTRHQIANKDKIPYLSNPVLIAIFLKTRSAVEGKELDLAGLPAVMDEFDKRNHDYIQGLTQKVQVSEEADLSIKADEELSEEEKPKERIPAIKADIYTKYLALVPAEKQEQVEEDLDVFLVDFEPPPVAEWNADLVKEFMEKWFLENANPLEEDLESMRESLSNLFDFLAEEELLSAGFLDAASMYLQKS</sequence>
<feature type="region of interest" description="Disordered" evidence="1">
    <location>
        <begin position="1"/>
        <end position="42"/>
    </location>
</feature>
<dbReference type="AlphaFoldDB" id="A0A381N8N9"/>
<reference evidence="2" key="1">
    <citation type="submission" date="2018-05" db="EMBL/GenBank/DDBJ databases">
        <authorList>
            <person name="Lanie J.A."/>
            <person name="Ng W.-L."/>
            <person name="Kazmierczak K.M."/>
            <person name="Andrzejewski T.M."/>
            <person name="Davidsen T.M."/>
            <person name="Wayne K.J."/>
            <person name="Tettelin H."/>
            <person name="Glass J.I."/>
            <person name="Rusch D."/>
            <person name="Podicherti R."/>
            <person name="Tsui H.-C.T."/>
            <person name="Winkler M.E."/>
        </authorList>
    </citation>
    <scope>NUCLEOTIDE SEQUENCE</scope>
</reference>
<organism evidence="2">
    <name type="scientific">marine metagenome</name>
    <dbReference type="NCBI Taxonomy" id="408172"/>
    <lineage>
        <taxon>unclassified sequences</taxon>
        <taxon>metagenomes</taxon>
        <taxon>ecological metagenomes</taxon>
    </lineage>
</organism>
<name>A0A381N8N9_9ZZZZ</name>
<evidence type="ECO:0000313" key="2">
    <source>
        <dbReference type="EMBL" id="SUZ50857.1"/>
    </source>
</evidence>
<protein>
    <submittedName>
        <fullName evidence="2">Uncharacterized protein</fullName>
    </submittedName>
</protein>
<evidence type="ECO:0000256" key="1">
    <source>
        <dbReference type="SAM" id="MobiDB-lite"/>
    </source>
</evidence>